<feature type="region of interest" description="Disordered" evidence="1">
    <location>
        <begin position="30"/>
        <end position="57"/>
    </location>
</feature>
<feature type="signal peptide" evidence="2">
    <location>
        <begin position="1"/>
        <end position="22"/>
    </location>
</feature>
<organism evidence="4 5">
    <name type="scientific">Allotamlana fucoidanivorans</name>
    <dbReference type="NCBI Taxonomy" id="2583814"/>
    <lineage>
        <taxon>Bacteria</taxon>
        <taxon>Pseudomonadati</taxon>
        <taxon>Bacteroidota</taxon>
        <taxon>Flavobacteriia</taxon>
        <taxon>Flavobacteriales</taxon>
        <taxon>Flavobacteriaceae</taxon>
        <taxon>Allotamlana</taxon>
    </lineage>
</organism>
<feature type="compositionally biased region" description="Acidic residues" evidence="1">
    <location>
        <begin position="42"/>
        <end position="51"/>
    </location>
</feature>
<feature type="domain" description="Right handed beta helix" evidence="3">
    <location>
        <begin position="383"/>
        <end position="539"/>
    </location>
</feature>
<keyword evidence="2" id="KW-0732">Signal</keyword>
<dbReference type="Proteomes" id="UP000308713">
    <property type="component" value="Unassembled WGS sequence"/>
</dbReference>
<feature type="chain" id="PRO_5022785900" description="Right handed beta helix domain-containing protein" evidence="2">
    <location>
        <begin position="23"/>
        <end position="662"/>
    </location>
</feature>
<dbReference type="InterPro" id="IPR011050">
    <property type="entry name" value="Pectin_lyase_fold/virulence"/>
</dbReference>
<dbReference type="InterPro" id="IPR039448">
    <property type="entry name" value="Beta_helix"/>
</dbReference>
<dbReference type="AlphaFoldDB" id="A0A5C4SRJ6"/>
<evidence type="ECO:0000256" key="2">
    <source>
        <dbReference type="SAM" id="SignalP"/>
    </source>
</evidence>
<protein>
    <recommendedName>
        <fullName evidence="3">Right handed beta helix domain-containing protein</fullName>
    </recommendedName>
</protein>
<evidence type="ECO:0000256" key="1">
    <source>
        <dbReference type="SAM" id="MobiDB-lite"/>
    </source>
</evidence>
<dbReference type="InterPro" id="IPR012334">
    <property type="entry name" value="Pectin_lyas_fold"/>
</dbReference>
<evidence type="ECO:0000313" key="4">
    <source>
        <dbReference type="EMBL" id="TNJ46469.1"/>
    </source>
</evidence>
<gene>
    <name evidence="4" type="ORF">FGF67_02250</name>
</gene>
<proteinExistence type="predicted"/>
<accession>A0A5C4SRJ6</accession>
<dbReference type="SMART" id="SM00710">
    <property type="entry name" value="PbH1"/>
    <property type="match status" value="11"/>
</dbReference>
<sequence length="662" mass="72679">MKMMFKPMLLLMVLLTTLWSCNNEDLFIEPKQDDNTEIEKPEDIEEEDGSDEERSTTPCSFTLENLEPNSTVIIDCVLDLKGQTVNLPTNVTLLYEGGDIINGTLNFSDNSTVSGELLDASLTLGGSAPAMKDPVFHFDPKRWGIVEGETTSDIALKNRDILESMMFQVKELGVTTFKIDKMDAYFEVSKVTSTTSNQNFYRSIEAINIPSDFNLIMTDNTILRVFPSTNDSSQAAALLAIREETNVNVTGGVLYGDRDLRKYSKLNAEEGSHLLTIHASNNVVIDGVKMTMGSVGGLFIESIGFSFNPDYNPSNSIIIKNCHFEKNRMIAFALTDGHNILVENNTFIDNAQPSQNSDGGVVGYAMDIEPVRERDPNTGELIYYQRVFDVTIRGNIERGSRNGAFTIYVGDNIIIENNDLESLVGWSYASNSKIRNNTFKAMAGSNSAAILATGEGETVFNNEIYGNTITGYDSGITIYTGKVKVYDNIINDCAKGLFLQSITNMEISNNRITSQKNNSAGITIQLTKADKLNITNNEIDVKTIHLNFVGLNQGVGDGNYKVNVENNSFKSSTSFSDFASASGVIFKNNVSGGRAQIENASNIEIISNIVNSDNSEGIILRGVNHNILISSNTINKPLNFSCIKIPSTTNSNEVVMLNNTCN</sequence>
<dbReference type="Gene3D" id="2.160.20.10">
    <property type="entry name" value="Single-stranded right-handed beta-helix, Pectin lyase-like"/>
    <property type="match status" value="1"/>
</dbReference>
<dbReference type="InterPro" id="IPR006626">
    <property type="entry name" value="PbH1"/>
</dbReference>
<dbReference type="SUPFAM" id="SSF51126">
    <property type="entry name" value="Pectin lyase-like"/>
    <property type="match status" value="1"/>
</dbReference>
<name>A0A5C4SRJ6_9FLAO</name>
<keyword evidence="5" id="KW-1185">Reference proteome</keyword>
<evidence type="ECO:0000259" key="3">
    <source>
        <dbReference type="Pfam" id="PF13229"/>
    </source>
</evidence>
<evidence type="ECO:0000313" key="5">
    <source>
        <dbReference type="Proteomes" id="UP000308713"/>
    </source>
</evidence>
<dbReference type="EMBL" id="VDCS01000002">
    <property type="protein sequence ID" value="TNJ46469.1"/>
    <property type="molecule type" value="Genomic_DNA"/>
</dbReference>
<comment type="caution">
    <text evidence="4">The sequence shown here is derived from an EMBL/GenBank/DDBJ whole genome shotgun (WGS) entry which is preliminary data.</text>
</comment>
<feature type="compositionally biased region" description="Basic and acidic residues" evidence="1">
    <location>
        <begin position="30"/>
        <end position="41"/>
    </location>
</feature>
<dbReference type="Pfam" id="PF13229">
    <property type="entry name" value="Beta_helix"/>
    <property type="match status" value="1"/>
</dbReference>
<reference evidence="4 5" key="1">
    <citation type="submission" date="2019-05" db="EMBL/GenBank/DDBJ databases">
        <title>Tamlana fucoidanivorans sp. nov., isolated from the surface of algae collected from Fujian province in China.</title>
        <authorList>
            <person name="Li J."/>
        </authorList>
    </citation>
    <scope>NUCLEOTIDE SEQUENCE [LARGE SCALE GENOMIC DNA]</scope>
    <source>
        <strain evidence="4 5">CW2-9</strain>
    </source>
</reference>